<protein>
    <submittedName>
        <fullName evidence="2">Uncharacterized protein</fullName>
    </submittedName>
</protein>
<dbReference type="GeneID" id="43587288"/>
<dbReference type="KEGG" id="ksn:43587288"/>
<dbReference type="OrthoDB" id="2575478at2759"/>
<feature type="compositionally biased region" description="Basic and acidic residues" evidence="1">
    <location>
        <begin position="216"/>
        <end position="226"/>
    </location>
</feature>
<feature type="region of interest" description="Disordered" evidence="1">
    <location>
        <begin position="191"/>
        <end position="226"/>
    </location>
</feature>
<feature type="compositionally biased region" description="Low complexity" evidence="1">
    <location>
        <begin position="36"/>
        <end position="48"/>
    </location>
</feature>
<evidence type="ECO:0000313" key="3">
    <source>
        <dbReference type="Proteomes" id="UP000322225"/>
    </source>
</evidence>
<feature type="region of interest" description="Disordered" evidence="1">
    <location>
        <begin position="22"/>
        <end position="178"/>
    </location>
</feature>
<feature type="region of interest" description="Disordered" evidence="1">
    <location>
        <begin position="246"/>
        <end position="350"/>
    </location>
</feature>
<gene>
    <name evidence="2" type="ORF">CI109_105149</name>
</gene>
<sequence>MSSTRLPRLTRSRFKLRSQLLSSAPLPFPTPHDDQSSIQYTTTSSTPTPSQPSKPPPPPHLVDRDVNLHSPPKTDASSAPPEAEPPSKAPNSSASTVAQLHPKKRRKTSPPPSITPVRPPPLERSNSATVARTATTATGANTPTTGNGAVASSSKTKVSTSNRQHQAGSTVPPTKSGRAALIVRTVNQAVSRAGSQHVVDDDSPLPAPPRAGMGEGLHEQPKESAVREEALLRREAQYIIDAAESHRREVDKRRESETDDLGKRTRRPVDHTNGISNGEITNGKGNGNGHDNQPGPSSTTRRNRNRNESITNPRPESFEAQFAAVQNSYKAAEAAHRTAIQGQGQGGRHPHPSTPLGPMVYQDDRTFGPNGQSQAAQWFDNGYGDGMDGLSIQMERDAQGFVNNVKENLKQMMKFYFPEDSARKDAYCERIGRGLQQLGWELTDNADAALLP</sequence>
<dbReference type="Proteomes" id="UP000322225">
    <property type="component" value="Chromosome 9"/>
</dbReference>
<reference evidence="2" key="2">
    <citation type="submission" date="2024-01" db="EMBL/GenBank/DDBJ databases">
        <title>Comparative genomics of Cryptococcus and Kwoniella reveals pathogenesis evolution and contrasting modes of karyotype evolution via chromosome fusion or intercentromeric recombination.</title>
        <authorList>
            <person name="Coelho M.A."/>
            <person name="David-Palma M."/>
            <person name="Shea T."/>
            <person name="Bowers K."/>
            <person name="McGinley-Smith S."/>
            <person name="Mohammad A.W."/>
            <person name="Gnirke A."/>
            <person name="Yurkov A.M."/>
            <person name="Nowrousian M."/>
            <person name="Sun S."/>
            <person name="Cuomo C.A."/>
            <person name="Heitman J."/>
        </authorList>
    </citation>
    <scope>NUCLEOTIDE SEQUENCE</scope>
    <source>
        <strain evidence="2">CBS 12478</strain>
    </source>
</reference>
<evidence type="ECO:0000313" key="2">
    <source>
        <dbReference type="EMBL" id="WWD20673.1"/>
    </source>
</evidence>
<feature type="compositionally biased region" description="Low complexity" evidence="1">
    <location>
        <begin position="128"/>
        <end position="161"/>
    </location>
</feature>
<dbReference type="AlphaFoldDB" id="A0A5M6C3N3"/>
<organism evidence="2 3">
    <name type="scientific">Kwoniella shandongensis</name>
    <dbReference type="NCBI Taxonomy" id="1734106"/>
    <lineage>
        <taxon>Eukaryota</taxon>
        <taxon>Fungi</taxon>
        <taxon>Dikarya</taxon>
        <taxon>Basidiomycota</taxon>
        <taxon>Agaricomycotina</taxon>
        <taxon>Tremellomycetes</taxon>
        <taxon>Tremellales</taxon>
        <taxon>Cryptococcaceae</taxon>
        <taxon>Kwoniella</taxon>
    </lineage>
</organism>
<dbReference type="EMBL" id="CP144059">
    <property type="protein sequence ID" value="WWD20673.1"/>
    <property type="molecule type" value="Genomic_DNA"/>
</dbReference>
<proteinExistence type="predicted"/>
<accession>A0A5M6C3N3</accession>
<name>A0A5M6C3N3_9TREE</name>
<evidence type="ECO:0000256" key="1">
    <source>
        <dbReference type="SAM" id="MobiDB-lite"/>
    </source>
</evidence>
<reference evidence="2" key="1">
    <citation type="submission" date="2017-08" db="EMBL/GenBank/DDBJ databases">
        <authorList>
            <person name="Cuomo C."/>
            <person name="Billmyre B."/>
            <person name="Heitman J."/>
        </authorList>
    </citation>
    <scope>NUCLEOTIDE SEQUENCE</scope>
    <source>
        <strain evidence="2">CBS 12478</strain>
    </source>
</reference>
<feature type="compositionally biased region" description="Pro residues" evidence="1">
    <location>
        <begin position="109"/>
        <end position="122"/>
    </location>
</feature>
<keyword evidence="3" id="KW-1185">Reference proteome</keyword>
<feature type="compositionally biased region" description="Pro residues" evidence="1">
    <location>
        <begin position="49"/>
        <end position="60"/>
    </location>
</feature>
<feature type="compositionally biased region" description="Basic and acidic residues" evidence="1">
    <location>
        <begin position="246"/>
        <end position="270"/>
    </location>
</feature>
<dbReference type="RefSeq" id="XP_031862491.1">
    <property type="nucleotide sequence ID" value="XM_032003169.1"/>
</dbReference>
<feature type="compositionally biased region" description="Polar residues" evidence="1">
    <location>
        <begin position="162"/>
        <end position="173"/>
    </location>
</feature>